<feature type="non-terminal residue" evidence="2">
    <location>
        <position position="1"/>
    </location>
</feature>
<name>A0A5J9WIM5_9POAL</name>
<organism evidence="2 3">
    <name type="scientific">Eragrostis curvula</name>
    <name type="common">weeping love grass</name>
    <dbReference type="NCBI Taxonomy" id="38414"/>
    <lineage>
        <taxon>Eukaryota</taxon>
        <taxon>Viridiplantae</taxon>
        <taxon>Streptophyta</taxon>
        <taxon>Embryophyta</taxon>
        <taxon>Tracheophyta</taxon>
        <taxon>Spermatophyta</taxon>
        <taxon>Magnoliopsida</taxon>
        <taxon>Liliopsida</taxon>
        <taxon>Poales</taxon>
        <taxon>Poaceae</taxon>
        <taxon>PACMAD clade</taxon>
        <taxon>Chloridoideae</taxon>
        <taxon>Eragrostideae</taxon>
        <taxon>Eragrostidinae</taxon>
        <taxon>Eragrostis</taxon>
    </lineage>
</organism>
<proteinExistence type="predicted"/>
<evidence type="ECO:0000313" key="2">
    <source>
        <dbReference type="EMBL" id="TVU47815.1"/>
    </source>
</evidence>
<dbReference type="EMBL" id="RWGY01000004">
    <property type="protein sequence ID" value="TVU47815.1"/>
    <property type="molecule type" value="Genomic_DNA"/>
</dbReference>
<evidence type="ECO:0000256" key="1">
    <source>
        <dbReference type="SAM" id="MobiDB-lite"/>
    </source>
</evidence>
<gene>
    <name evidence="2" type="ORF">EJB05_07424</name>
</gene>
<dbReference type="Proteomes" id="UP000324897">
    <property type="component" value="Chromosome 5"/>
</dbReference>
<dbReference type="AlphaFoldDB" id="A0A5J9WIM5"/>
<feature type="compositionally biased region" description="Basic and acidic residues" evidence="1">
    <location>
        <begin position="116"/>
        <end position="127"/>
    </location>
</feature>
<keyword evidence="3" id="KW-1185">Reference proteome</keyword>
<evidence type="ECO:0000313" key="3">
    <source>
        <dbReference type="Proteomes" id="UP000324897"/>
    </source>
</evidence>
<accession>A0A5J9WIM5</accession>
<comment type="caution">
    <text evidence="2">The sequence shown here is derived from an EMBL/GenBank/DDBJ whole genome shotgun (WGS) entry which is preliminary data.</text>
</comment>
<protein>
    <submittedName>
        <fullName evidence="2">Uncharacterized protein</fullName>
    </submittedName>
</protein>
<sequence>MVPSRQIAFGLSPRHLVCNTLVNIHGKPCPEPVSTVAEFIARRPVLARVPSEGIRLVGEKLGRCFTIGTRPGTQLVKSLTNALDEFHESGICLCGFDESNLVVSEENPELLFHPTKTKDSKKTEPPKDLPPGAVMIPGFMARPDPGKLKGRVIPPEHSCRHPG</sequence>
<dbReference type="Gramene" id="TVU47815">
    <property type="protein sequence ID" value="TVU47815"/>
    <property type="gene ID" value="EJB05_07424"/>
</dbReference>
<feature type="region of interest" description="Disordered" evidence="1">
    <location>
        <begin position="115"/>
        <end position="163"/>
    </location>
</feature>
<reference evidence="2 3" key="1">
    <citation type="journal article" date="2019" name="Sci. Rep.">
        <title>A high-quality genome of Eragrostis curvula grass provides insights into Poaceae evolution and supports new strategies to enhance forage quality.</title>
        <authorList>
            <person name="Carballo J."/>
            <person name="Santos B.A.C.M."/>
            <person name="Zappacosta D."/>
            <person name="Garbus I."/>
            <person name="Selva J.P."/>
            <person name="Gallo C.A."/>
            <person name="Diaz A."/>
            <person name="Albertini E."/>
            <person name="Caccamo M."/>
            <person name="Echenique V."/>
        </authorList>
    </citation>
    <scope>NUCLEOTIDE SEQUENCE [LARGE SCALE GENOMIC DNA]</scope>
    <source>
        <strain evidence="3">cv. Victoria</strain>
        <tissue evidence="2">Leaf</tissue>
    </source>
</reference>